<evidence type="ECO:0000313" key="11">
    <source>
        <dbReference type="EMBL" id="GGF62992.1"/>
    </source>
</evidence>
<comment type="cofactor">
    <cofactor evidence="9">
        <name>Zn(2+)</name>
        <dbReference type="ChEBI" id="CHEBI:29105"/>
    </cofactor>
    <text evidence="9">Binds 1 zinc ion per subunit.</text>
</comment>
<dbReference type="GO" id="GO:0004181">
    <property type="term" value="F:metallocarboxypeptidase activity"/>
    <property type="evidence" value="ECO:0007669"/>
    <property type="project" value="UniProtKB-UniRule"/>
</dbReference>
<keyword evidence="3 8" id="KW-0479">Metal-binding</keyword>
<dbReference type="Pfam" id="PF02074">
    <property type="entry name" value="Peptidase_M32"/>
    <property type="match status" value="1"/>
</dbReference>
<keyword evidence="9" id="KW-0862">Zinc</keyword>
<comment type="similarity">
    <text evidence="7 8">Belongs to the peptidase M32 family.</text>
</comment>
<keyword evidence="4 8" id="KW-0378">Hydrolase</keyword>
<comment type="catalytic activity">
    <reaction evidence="6 8">
        <text>Release of a C-terminal amino acid with broad specificity, except for -Pro.</text>
        <dbReference type="EC" id="3.4.17.19"/>
    </reaction>
</comment>
<evidence type="ECO:0000256" key="9">
    <source>
        <dbReference type="PIRSR" id="PIRSR006615-1"/>
    </source>
</evidence>
<keyword evidence="2 8" id="KW-0645">Protease</keyword>
<proteinExistence type="inferred from homology"/>
<dbReference type="PANTHER" id="PTHR34217:SF1">
    <property type="entry name" value="CARBOXYPEPTIDASE 1"/>
    <property type="match status" value="1"/>
</dbReference>
<organism evidence="11 12">
    <name type="scientific">Terasakiella brassicae</name>
    <dbReference type="NCBI Taxonomy" id="1634917"/>
    <lineage>
        <taxon>Bacteria</taxon>
        <taxon>Pseudomonadati</taxon>
        <taxon>Pseudomonadota</taxon>
        <taxon>Alphaproteobacteria</taxon>
        <taxon>Rhodospirillales</taxon>
        <taxon>Terasakiellaceae</taxon>
        <taxon>Terasakiella</taxon>
    </lineage>
</organism>
<protein>
    <recommendedName>
        <fullName evidence="8">Metal-dependent carboxypeptidase</fullName>
        <ecNumber evidence="8">3.4.17.19</ecNumber>
    </recommendedName>
</protein>
<dbReference type="Gene3D" id="1.10.1370.30">
    <property type="match status" value="1"/>
</dbReference>
<keyword evidence="12" id="KW-1185">Reference proteome</keyword>
<name>A0A917BY72_9PROT</name>
<feature type="binding site" evidence="9">
    <location>
        <position position="263"/>
    </location>
    <ligand>
        <name>Zn(2+)</name>
        <dbReference type="ChEBI" id="CHEBI:29105"/>
        <note>catalytic</note>
    </ligand>
</feature>
<dbReference type="GO" id="GO:0006508">
    <property type="term" value="P:proteolysis"/>
    <property type="evidence" value="ECO:0007669"/>
    <property type="project" value="UniProtKB-UniRule"/>
</dbReference>
<feature type="binding site" evidence="9">
    <location>
        <position position="293"/>
    </location>
    <ligand>
        <name>Zn(2+)</name>
        <dbReference type="ChEBI" id="CHEBI:29105"/>
        <note>catalytic</note>
    </ligand>
</feature>
<evidence type="ECO:0000256" key="10">
    <source>
        <dbReference type="PIRSR" id="PIRSR006615-2"/>
    </source>
</evidence>
<evidence type="ECO:0000256" key="5">
    <source>
        <dbReference type="ARBA" id="ARBA00023049"/>
    </source>
</evidence>
<dbReference type="PRINTS" id="PR00998">
    <property type="entry name" value="CRBOXYPTASET"/>
</dbReference>
<feature type="active site" description="Proton donor/acceptor" evidence="10">
    <location>
        <position position="264"/>
    </location>
</feature>
<dbReference type="InterPro" id="IPR001333">
    <property type="entry name" value="Peptidase_M32_Taq"/>
</dbReference>
<evidence type="ECO:0000256" key="2">
    <source>
        <dbReference type="ARBA" id="ARBA00022670"/>
    </source>
</evidence>
<dbReference type="RefSeq" id="WP_188663691.1">
    <property type="nucleotide sequence ID" value="NZ_BMHV01000010.1"/>
</dbReference>
<dbReference type="EC" id="3.4.17.19" evidence="8"/>
<evidence type="ECO:0000256" key="3">
    <source>
        <dbReference type="ARBA" id="ARBA00022723"/>
    </source>
</evidence>
<reference evidence="11" key="2">
    <citation type="submission" date="2020-09" db="EMBL/GenBank/DDBJ databases">
        <authorList>
            <person name="Sun Q."/>
            <person name="Zhou Y."/>
        </authorList>
    </citation>
    <scope>NUCLEOTIDE SEQUENCE</scope>
    <source>
        <strain evidence="11">CGMCC 1.15254</strain>
    </source>
</reference>
<dbReference type="Proteomes" id="UP000632498">
    <property type="component" value="Unassembled WGS sequence"/>
</dbReference>
<evidence type="ECO:0000256" key="1">
    <source>
        <dbReference type="ARBA" id="ARBA00022645"/>
    </source>
</evidence>
<dbReference type="AlphaFoldDB" id="A0A917BY72"/>
<reference evidence="11" key="1">
    <citation type="journal article" date="2014" name="Int. J. Syst. Evol. Microbiol.">
        <title>Complete genome sequence of Corynebacterium casei LMG S-19264T (=DSM 44701T), isolated from a smear-ripened cheese.</title>
        <authorList>
            <consortium name="US DOE Joint Genome Institute (JGI-PGF)"/>
            <person name="Walter F."/>
            <person name="Albersmeier A."/>
            <person name="Kalinowski J."/>
            <person name="Ruckert C."/>
        </authorList>
    </citation>
    <scope>NUCLEOTIDE SEQUENCE</scope>
    <source>
        <strain evidence="11">CGMCC 1.15254</strain>
    </source>
</reference>
<dbReference type="PIRSF" id="PIRSF006615">
    <property type="entry name" value="Zn_crbxpep_Taq"/>
    <property type="match status" value="1"/>
</dbReference>
<sequence length="495" mass="55569">MSRAYTQLEKKFKRTEVLGEASAMLQWDMAAMMPKGGAEARAEQLALLATLQHSMMTEPAVADLLDEAEADNDLDDWQAANLYEMRRTYTHATALDEDLVEAMSRATSTCEGIWREARPNGDFARVVPALKEVLNLSRQSAQAKAQKLGCALYDALLDQYEPGGKAADIDPIFARLEKFLPDFLQSVLEKQKGKAPIRPSGPFAIEKQEALGRKFMSDLGFDFDHGRLDVSAHPFCGGVPDDIRLTTRYDENDFTSAMMGVLHETGHALYERGLPKEWRYNPVGAARGMSMHESQSLLVEMQVCRSDAFLRYAVPHMTAAFQGKGEAWNLENFIRLYREVKPGFIRVDADEVTYPAHVILRYKLERALIEGDMEIEDIPGAWNALMEKMLGIRPESDRDGCMQDIHWFDGAWGYFPTYTLGAMTAAQIFDAAQKALPGLDEDIAQGRFTRLMDWLGANVHGQGSKLSTPELLKHATGKTLDPEVFITHLKKRYMD</sequence>
<evidence type="ECO:0000313" key="12">
    <source>
        <dbReference type="Proteomes" id="UP000632498"/>
    </source>
</evidence>
<evidence type="ECO:0000256" key="6">
    <source>
        <dbReference type="ARBA" id="ARBA00052755"/>
    </source>
</evidence>
<dbReference type="SUPFAM" id="SSF55486">
    <property type="entry name" value="Metalloproteases ('zincins'), catalytic domain"/>
    <property type="match status" value="1"/>
</dbReference>
<dbReference type="PANTHER" id="PTHR34217">
    <property type="entry name" value="METAL-DEPENDENT CARBOXYPEPTIDASE"/>
    <property type="match status" value="1"/>
</dbReference>
<dbReference type="CDD" id="cd06460">
    <property type="entry name" value="M32_Taq"/>
    <property type="match status" value="1"/>
</dbReference>
<evidence type="ECO:0000256" key="8">
    <source>
        <dbReference type="PIRNR" id="PIRNR006615"/>
    </source>
</evidence>
<comment type="caution">
    <text evidence="11">The sequence shown here is derived from an EMBL/GenBank/DDBJ whole genome shotgun (WGS) entry which is preliminary data.</text>
</comment>
<dbReference type="GO" id="GO:0008270">
    <property type="term" value="F:zinc ion binding"/>
    <property type="evidence" value="ECO:0007669"/>
    <property type="project" value="UniProtKB-ARBA"/>
</dbReference>
<evidence type="ECO:0000256" key="7">
    <source>
        <dbReference type="ARBA" id="ARBA00061580"/>
    </source>
</evidence>
<dbReference type="FunFam" id="1.10.1370.30:FF:000003">
    <property type="entry name" value="Thermostable carboxypeptidase 1"/>
    <property type="match status" value="1"/>
</dbReference>
<keyword evidence="1 8" id="KW-0121">Carboxypeptidase</keyword>
<gene>
    <name evidence="11" type="ORF">GCM10011332_16130</name>
</gene>
<dbReference type="EMBL" id="BMHV01000010">
    <property type="protein sequence ID" value="GGF62992.1"/>
    <property type="molecule type" value="Genomic_DNA"/>
</dbReference>
<feature type="binding site" evidence="9">
    <location>
        <position position="267"/>
    </location>
    <ligand>
        <name>Zn(2+)</name>
        <dbReference type="ChEBI" id="CHEBI:29105"/>
        <note>catalytic</note>
    </ligand>
</feature>
<accession>A0A917BY72</accession>
<keyword evidence="5 8" id="KW-0482">Metalloprotease</keyword>
<comment type="function">
    <text evidence="8">Broad specificity carboxypetidase that releases amino acids sequentially from the C-terminus, including neutral, aromatic, polar and basic residues.</text>
</comment>
<dbReference type="PROSITE" id="PS52034">
    <property type="entry name" value="PEPTIDASE_M32"/>
    <property type="match status" value="1"/>
</dbReference>
<evidence type="ECO:0000256" key="4">
    <source>
        <dbReference type="ARBA" id="ARBA00022801"/>
    </source>
</evidence>